<dbReference type="Pfam" id="PF08241">
    <property type="entry name" value="Methyltransf_11"/>
    <property type="match status" value="1"/>
</dbReference>
<dbReference type="PANTHER" id="PTHR43861:SF1">
    <property type="entry name" value="TRANS-ACONITATE 2-METHYLTRANSFERASE"/>
    <property type="match status" value="1"/>
</dbReference>
<dbReference type="CDD" id="cd02440">
    <property type="entry name" value="AdoMet_MTases"/>
    <property type="match status" value="1"/>
</dbReference>
<sequence>MSMQNIYDNETFFEEYKMLRERDGNANILVEKPALFSLVPELNGKDVLDLGCGYGENCLEFVRRGAKIVVGIDISDKMLQIAKKENLGEKVEYIHMCMEDILHLNRKFDCIFSSLAVHYVKDFEKLIKDIYQLLNPGGYFIFSQENPMNTCFADGSRWTKDKDGNVICANLYHYSVDGERRTTWFVDGVVKYHRTFSSIINVLVDTGFCLDKLIEPIPDEKIMKNYPEYLKEIHKPDFLLVKAYKRS</sequence>
<comment type="caution">
    <text evidence="2">The sequence shown here is derived from an EMBL/GenBank/DDBJ whole genome shotgun (WGS) entry which is preliminary data.</text>
</comment>
<reference evidence="2 3" key="1">
    <citation type="submission" date="2018-07" db="EMBL/GenBank/DDBJ databases">
        <title>Anaerosacharophilus polymeroproducens gen. nov. sp. nov., an anaerobic bacterium isolated from salt field.</title>
        <authorList>
            <person name="Kim W."/>
            <person name="Yang S.-H."/>
            <person name="Oh J."/>
            <person name="Lee J.-H."/>
            <person name="Kwon K.K."/>
        </authorList>
    </citation>
    <scope>NUCLEOTIDE SEQUENCE [LARGE SCALE GENOMIC DNA]</scope>
    <source>
        <strain evidence="2 3">MCWD5</strain>
    </source>
</reference>
<proteinExistence type="predicted"/>
<dbReference type="EMBL" id="QRCT01000049">
    <property type="protein sequence ID" value="RDU22399.1"/>
    <property type="molecule type" value="Genomic_DNA"/>
</dbReference>
<protein>
    <submittedName>
        <fullName evidence="2">Class I SAM-dependent methyltransferase</fullName>
    </submittedName>
</protein>
<dbReference type="Gene3D" id="3.40.50.150">
    <property type="entry name" value="Vaccinia Virus protein VP39"/>
    <property type="match status" value="1"/>
</dbReference>
<gene>
    <name evidence="2" type="ORF">DWV06_13980</name>
</gene>
<dbReference type="Proteomes" id="UP000255036">
    <property type="component" value="Unassembled WGS sequence"/>
</dbReference>
<keyword evidence="3" id="KW-1185">Reference proteome</keyword>
<evidence type="ECO:0000259" key="1">
    <source>
        <dbReference type="Pfam" id="PF08241"/>
    </source>
</evidence>
<dbReference type="InterPro" id="IPR029063">
    <property type="entry name" value="SAM-dependent_MTases_sf"/>
</dbReference>
<dbReference type="AlphaFoldDB" id="A0A371AS59"/>
<feature type="domain" description="Methyltransferase type 11" evidence="1">
    <location>
        <begin position="48"/>
        <end position="142"/>
    </location>
</feature>
<keyword evidence="2" id="KW-0808">Transferase</keyword>
<dbReference type="PANTHER" id="PTHR43861">
    <property type="entry name" value="TRANS-ACONITATE 2-METHYLTRANSFERASE-RELATED"/>
    <property type="match status" value="1"/>
</dbReference>
<evidence type="ECO:0000313" key="2">
    <source>
        <dbReference type="EMBL" id="RDU22399.1"/>
    </source>
</evidence>
<evidence type="ECO:0000313" key="3">
    <source>
        <dbReference type="Proteomes" id="UP000255036"/>
    </source>
</evidence>
<dbReference type="GO" id="GO:0008757">
    <property type="term" value="F:S-adenosylmethionine-dependent methyltransferase activity"/>
    <property type="evidence" value="ECO:0007669"/>
    <property type="project" value="InterPro"/>
</dbReference>
<keyword evidence="2" id="KW-0489">Methyltransferase</keyword>
<dbReference type="GO" id="GO:0032259">
    <property type="term" value="P:methylation"/>
    <property type="evidence" value="ECO:0007669"/>
    <property type="project" value="UniProtKB-KW"/>
</dbReference>
<dbReference type="SUPFAM" id="SSF53335">
    <property type="entry name" value="S-adenosyl-L-methionine-dependent methyltransferases"/>
    <property type="match status" value="1"/>
</dbReference>
<accession>A0A371AS59</accession>
<dbReference type="InterPro" id="IPR013216">
    <property type="entry name" value="Methyltransf_11"/>
</dbReference>
<name>A0A371AS59_9FIRM</name>
<dbReference type="OrthoDB" id="9791837at2"/>
<organism evidence="2 3">
    <name type="scientific">Anaerosacchariphilus polymeriproducens</name>
    <dbReference type="NCBI Taxonomy" id="1812858"/>
    <lineage>
        <taxon>Bacteria</taxon>
        <taxon>Bacillati</taxon>
        <taxon>Bacillota</taxon>
        <taxon>Clostridia</taxon>
        <taxon>Lachnospirales</taxon>
        <taxon>Lachnospiraceae</taxon>
        <taxon>Anaerosacchariphilus</taxon>
    </lineage>
</organism>